<accession>A6JC18</accession>
<protein>
    <submittedName>
        <fullName evidence="1">RCG24773, isoform CRA_b</fullName>
    </submittedName>
</protein>
<proteinExistence type="predicted"/>
<dbReference type="Proteomes" id="UP000234681">
    <property type="component" value="Chromosome 1"/>
</dbReference>
<dbReference type="AlphaFoldDB" id="A6JC18"/>
<sequence length="65" mass="7079">MANREEQGSLGPSSTAFDCRAVCGSWEWCSSVLDIGSIVQLKTFYKDRSPRVTQPQVGPTGSISR</sequence>
<organism evidence="1 2">
    <name type="scientific">Rattus norvegicus</name>
    <name type="common">Rat</name>
    <dbReference type="NCBI Taxonomy" id="10116"/>
    <lineage>
        <taxon>Eukaryota</taxon>
        <taxon>Metazoa</taxon>
        <taxon>Chordata</taxon>
        <taxon>Craniata</taxon>
        <taxon>Vertebrata</taxon>
        <taxon>Euteleostomi</taxon>
        <taxon>Mammalia</taxon>
        <taxon>Eutheria</taxon>
        <taxon>Euarchontoglires</taxon>
        <taxon>Glires</taxon>
        <taxon>Rodentia</taxon>
        <taxon>Myomorpha</taxon>
        <taxon>Muroidea</taxon>
        <taxon>Muridae</taxon>
        <taxon>Murinae</taxon>
        <taxon>Rattus</taxon>
    </lineage>
</organism>
<gene>
    <name evidence="1" type="ORF">rCG_24773</name>
</gene>
<dbReference type="EMBL" id="CH473980">
    <property type="protein sequence ID" value="EDM08544.1"/>
    <property type="molecule type" value="Genomic_DNA"/>
</dbReference>
<evidence type="ECO:0000313" key="2">
    <source>
        <dbReference type="Proteomes" id="UP000234681"/>
    </source>
</evidence>
<evidence type="ECO:0000313" key="1">
    <source>
        <dbReference type="EMBL" id="EDM08544.1"/>
    </source>
</evidence>
<reference evidence="2" key="1">
    <citation type="submission" date="2005-09" db="EMBL/GenBank/DDBJ databases">
        <authorList>
            <person name="Mural R.J."/>
            <person name="Li P.W."/>
            <person name="Adams M.D."/>
            <person name="Amanatides P.G."/>
            <person name="Baden-Tillson H."/>
            <person name="Barnstead M."/>
            <person name="Chin S.H."/>
            <person name="Dew I."/>
            <person name="Evans C.A."/>
            <person name="Ferriera S."/>
            <person name="Flanigan M."/>
            <person name="Fosler C."/>
            <person name="Glodek A."/>
            <person name="Gu Z."/>
            <person name="Holt R.A."/>
            <person name="Jennings D."/>
            <person name="Kraft C.L."/>
            <person name="Lu F."/>
            <person name="Nguyen T."/>
            <person name="Nusskern D.R."/>
            <person name="Pfannkoch C.M."/>
            <person name="Sitter C."/>
            <person name="Sutton G.G."/>
            <person name="Venter J.C."/>
            <person name="Wang Z."/>
            <person name="Woodage T."/>
            <person name="Zheng X.H."/>
            <person name="Zhong F."/>
        </authorList>
    </citation>
    <scope>NUCLEOTIDE SEQUENCE [LARGE SCALE GENOMIC DNA]</scope>
    <source>
        <strain>BN</strain>
        <strain evidence="2">Sprague-Dawley</strain>
    </source>
</reference>
<name>A6JC18_RAT</name>